<dbReference type="OrthoDB" id="6270329at2759"/>
<feature type="region of interest" description="Disordered" evidence="6">
    <location>
        <begin position="830"/>
        <end position="865"/>
    </location>
</feature>
<protein>
    <submittedName>
        <fullName evidence="10">E3 ubiquitin-protein ligase PDZRN3-like</fullName>
    </submittedName>
</protein>
<gene>
    <name evidence="10" type="primary">LOC116295625</name>
</gene>
<keyword evidence="9" id="KW-1185">Reference proteome</keyword>
<evidence type="ECO:0000256" key="2">
    <source>
        <dbReference type="ARBA" id="ARBA00022771"/>
    </source>
</evidence>
<dbReference type="CDD" id="cd16512">
    <property type="entry name" value="RING-HC_LNX3-like"/>
    <property type="match status" value="1"/>
</dbReference>
<feature type="region of interest" description="Disordered" evidence="6">
    <location>
        <begin position="795"/>
        <end position="814"/>
    </location>
</feature>
<dbReference type="GO" id="GO:0008270">
    <property type="term" value="F:zinc ion binding"/>
    <property type="evidence" value="ECO:0007669"/>
    <property type="project" value="UniProtKB-KW"/>
</dbReference>
<keyword evidence="3" id="KW-0862">Zinc</keyword>
<feature type="coiled-coil region" evidence="5">
    <location>
        <begin position="152"/>
        <end position="218"/>
    </location>
</feature>
<dbReference type="PANTHER" id="PTHR15545">
    <property type="entry name" value="PDZ DOMAIN CONTAINING RING FINGER PROTEIN 3, 4"/>
    <property type="match status" value="1"/>
</dbReference>
<feature type="compositionally biased region" description="Basic and acidic residues" evidence="6">
    <location>
        <begin position="679"/>
        <end position="749"/>
    </location>
</feature>
<dbReference type="InterPro" id="IPR017907">
    <property type="entry name" value="Znf_RING_CS"/>
</dbReference>
<dbReference type="InterPro" id="IPR013083">
    <property type="entry name" value="Znf_RING/FYVE/PHD"/>
</dbReference>
<evidence type="ECO:0000259" key="8">
    <source>
        <dbReference type="PROSITE" id="PS50106"/>
    </source>
</evidence>
<name>A0A6P8I392_ACTTE</name>
<feature type="region of interest" description="Disordered" evidence="6">
    <location>
        <begin position="584"/>
        <end position="756"/>
    </location>
</feature>
<evidence type="ECO:0000256" key="6">
    <source>
        <dbReference type="SAM" id="MobiDB-lite"/>
    </source>
</evidence>
<feature type="region of interest" description="Disordered" evidence="6">
    <location>
        <begin position="889"/>
        <end position="914"/>
    </location>
</feature>
<keyword evidence="2 4" id="KW-0863">Zinc-finger</keyword>
<keyword evidence="1" id="KW-0479">Metal-binding</keyword>
<dbReference type="Pfam" id="PF13923">
    <property type="entry name" value="zf-C3HC4_2"/>
    <property type="match status" value="1"/>
</dbReference>
<dbReference type="Gene3D" id="2.30.42.10">
    <property type="match status" value="2"/>
</dbReference>
<dbReference type="GO" id="GO:0016567">
    <property type="term" value="P:protein ubiquitination"/>
    <property type="evidence" value="ECO:0007669"/>
    <property type="project" value="InterPro"/>
</dbReference>
<dbReference type="RefSeq" id="XP_031559367.1">
    <property type="nucleotide sequence ID" value="XM_031703507.1"/>
</dbReference>
<evidence type="ECO:0000313" key="9">
    <source>
        <dbReference type="Proteomes" id="UP000515163"/>
    </source>
</evidence>
<dbReference type="KEGG" id="aten:116295625"/>
<evidence type="ECO:0000256" key="3">
    <source>
        <dbReference type="ARBA" id="ARBA00022833"/>
    </source>
</evidence>
<evidence type="ECO:0000259" key="7">
    <source>
        <dbReference type="PROSITE" id="PS50089"/>
    </source>
</evidence>
<reference evidence="10" key="1">
    <citation type="submission" date="2025-08" db="UniProtKB">
        <authorList>
            <consortium name="RefSeq"/>
        </authorList>
    </citation>
    <scope>IDENTIFICATION</scope>
    <source>
        <tissue evidence="10">Tentacle</tissue>
    </source>
</reference>
<dbReference type="SUPFAM" id="SSF50156">
    <property type="entry name" value="PDZ domain-like"/>
    <property type="match status" value="2"/>
</dbReference>
<dbReference type="SMART" id="SM00184">
    <property type="entry name" value="RING"/>
    <property type="match status" value="1"/>
</dbReference>
<dbReference type="InterPro" id="IPR001841">
    <property type="entry name" value="Znf_RING"/>
</dbReference>
<evidence type="ECO:0000256" key="5">
    <source>
        <dbReference type="SAM" id="Coils"/>
    </source>
</evidence>
<feature type="domain" description="PDZ" evidence="8">
    <location>
        <begin position="469"/>
        <end position="551"/>
    </location>
</feature>
<feature type="compositionally biased region" description="Basic and acidic residues" evidence="6">
    <location>
        <begin position="843"/>
        <end position="865"/>
    </location>
</feature>
<dbReference type="PROSITE" id="PS00518">
    <property type="entry name" value="ZF_RING_1"/>
    <property type="match status" value="1"/>
</dbReference>
<sequence length="963" mass="108752">MGFDIGRFLEPVEDELKCGICFGVLDDPLVTTCGHVYCSQCLVQWIAENGTCPLTCEQLAIDDLKKIGPLTHLVSKLNIRCGYYQRGCQAILKIENLQAHQHKCQYVKDLTSGGKIMEHCDSSDQSNQVAVCEKGCGLPLLYDQEPSGHDCTQALQTNISSLQVKITKLENEKEQISERLAVREESLHERILNLENELHSYQIQALNFERQLKEYRSQVGYYQKHLEIRGEQPVESMQVEVLLERIDGSLGFNIMGGNEVGSKSVGGSGIVVSKVAEGGPAAKVGGLRVHDRIMKVNDIDLSEATHGQAVQAFKEATEPIVIAIQRKVDKNIECLNKVVSSGTQTETLAHDVDTDSGIHDRYSPRQDLLQLQRSKSLDDGTSSSEYSHRIIDSSRDDLELTNFRGGAFPFTNDLSPKSTIRSQDDSVHQVSDMKDINNVTDDNPNYMYNSYAMSDQVFFDEELDYEYEEVTLWLGAGDIDLGLTFCCGEEDESAVYICVIEQDSVAYLDGRLMLWDQVLKIDDQPVTHINDIEPLVCESTETIKFLVARPAQEVQATFIGAEGSATWECADNYGGFRIAAIKEEEEDGAETVNSEKTSGDKCEKDSGFGRTDESTKNDESSEQDTLDKIKRSKDKNNRKTRDQNVDVNTPPTTPKKESKSSRSKSSENGSSKESSSSKTVEKESSKRSPERSDKKRSNGSPTHKDKRSDRKKDKDKDKGSNERERERDRDRDKDRDREKGRDRDRDRGKHSDHRRSRRLGCVDRSIRASYMRACKDSIQTINLFGIDDSNIIKGDQRRRKSSKEESSNEAQQNEWKVRMTKDGKHIFVRKQSSTSARQARNKLLRDRAQKITEERRGLTTEDDTHSVYQGRYCPRDMRRRQLEKVREARIHRSQKLKAASDSPHTGSGSESGVGKRDLIVELSKRKMLKSNDRSFDDFVTVQELLVQRNIDGCQSGPIHVTTV</sequence>
<dbReference type="InterPro" id="IPR036034">
    <property type="entry name" value="PDZ_sf"/>
</dbReference>
<dbReference type="SMART" id="SM00504">
    <property type="entry name" value="Ubox"/>
    <property type="match status" value="1"/>
</dbReference>
<feature type="compositionally biased region" description="Low complexity" evidence="6">
    <location>
        <begin position="666"/>
        <end position="678"/>
    </location>
</feature>
<dbReference type="GO" id="GO:0004842">
    <property type="term" value="F:ubiquitin-protein transferase activity"/>
    <property type="evidence" value="ECO:0007669"/>
    <property type="project" value="InterPro"/>
</dbReference>
<keyword evidence="5" id="KW-0175">Coiled coil</keyword>
<dbReference type="PANTHER" id="PTHR15545:SF8">
    <property type="entry name" value="SLO-INTERACTING PROTEIN 1"/>
    <property type="match status" value="1"/>
</dbReference>
<accession>A0A6P8I392</accession>
<proteinExistence type="predicted"/>
<evidence type="ECO:0000256" key="4">
    <source>
        <dbReference type="PROSITE-ProRule" id="PRU00175"/>
    </source>
</evidence>
<dbReference type="InterPro" id="IPR051971">
    <property type="entry name" value="E3_ubiquitin-PDZ_ligase"/>
</dbReference>
<dbReference type="PROSITE" id="PS50106">
    <property type="entry name" value="PDZ"/>
    <property type="match status" value="2"/>
</dbReference>
<evidence type="ECO:0000256" key="1">
    <source>
        <dbReference type="ARBA" id="ARBA00022723"/>
    </source>
</evidence>
<dbReference type="InterPro" id="IPR001478">
    <property type="entry name" value="PDZ"/>
</dbReference>
<dbReference type="Proteomes" id="UP000515163">
    <property type="component" value="Unplaced"/>
</dbReference>
<feature type="compositionally biased region" description="Basic and acidic residues" evidence="6">
    <location>
        <begin position="597"/>
        <end position="644"/>
    </location>
</feature>
<dbReference type="Gene3D" id="3.30.40.10">
    <property type="entry name" value="Zinc/RING finger domain, C3HC4 (zinc finger)"/>
    <property type="match status" value="2"/>
</dbReference>
<dbReference type="FunCoup" id="A0A6P8I392">
    <property type="interactions" value="330"/>
</dbReference>
<organism evidence="9 10">
    <name type="scientific">Actinia tenebrosa</name>
    <name type="common">Australian red waratah sea anemone</name>
    <dbReference type="NCBI Taxonomy" id="6105"/>
    <lineage>
        <taxon>Eukaryota</taxon>
        <taxon>Metazoa</taxon>
        <taxon>Cnidaria</taxon>
        <taxon>Anthozoa</taxon>
        <taxon>Hexacorallia</taxon>
        <taxon>Actiniaria</taxon>
        <taxon>Actiniidae</taxon>
        <taxon>Actinia</taxon>
    </lineage>
</organism>
<dbReference type="InterPro" id="IPR003613">
    <property type="entry name" value="Ubox_domain"/>
</dbReference>
<dbReference type="SUPFAM" id="SSF57850">
    <property type="entry name" value="RING/U-box"/>
    <property type="match status" value="1"/>
</dbReference>
<feature type="domain" description="RING-type" evidence="7">
    <location>
        <begin position="18"/>
        <end position="54"/>
    </location>
</feature>
<dbReference type="Pfam" id="PF00595">
    <property type="entry name" value="PDZ"/>
    <property type="match status" value="1"/>
</dbReference>
<evidence type="ECO:0000313" key="10">
    <source>
        <dbReference type="RefSeq" id="XP_031559367.1"/>
    </source>
</evidence>
<dbReference type="PROSITE" id="PS50089">
    <property type="entry name" value="ZF_RING_2"/>
    <property type="match status" value="1"/>
</dbReference>
<dbReference type="InParanoid" id="A0A6P8I392"/>
<dbReference type="SMART" id="SM00228">
    <property type="entry name" value="PDZ"/>
    <property type="match status" value="2"/>
</dbReference>
<dbReference type="AlphaFoldDB" id="A0A6P8I392"/>
<feature type="domain" description="PDZ" evidence="8">
    <location>
        <begin position="240"/>
        <end position="328"/>
    </location>
</feature>
<dbReference type="GeneID" id="116295625"/>